<gene>
    <name evidence="1" type="ORF">JY500_04480</name>
</gene>
<accession>A0ABX7M841</accession>
<dbReference type="EMBL" id="CP071060">
    <property type="protein sequence ID" value="QSI77903.1"/>
    <property type="molecule type" value="Genomic_DNA"/>
</dbReference>
<organism evidence="1 2">
    <name type="scientific">Niveibacterium microcysteis</name>
    <dbReference type="NCBI Taxonomy" id="2811415"/>
    <lineage>
        <taxon>Bacteria</taxon>
        <taxon>Pseudomonadati</taxon>
        <taxon>Pseudomonadota</taxon>
        <taxon>Betaproteobacteria</taxon>
        <taxon>Rhodocyclales</taxon>
        <taxon>Rhodocyclaceae</taxon>
        <taxon>Niveibacterium</taxon>
    </lineage>
</organism>
<name>A0ABX7M841_9RHOO</name>
<keyword evidence="2" id="KW-1185">Reference proteome</keyword>
<proteinExistence type="predicted"/>
<protein>
    <submittedName>
        <fullName evidence="1">Uncharacterized protein</fullName>
    </submittedName>
</protein>
<evidence type="ECO:0000313" key="1">
    <source>
        <dbReference type="EMBL" id="QSI77903.1"/>
    </source>
</evidence>
<dbReference type="RefSeq" id="WP_206255192.1">
    <property type="nucleotide sequence ID" value="NZ_CP071060.1"/>
</dbReference>
<reference evidence="1 2" key="1">
    <citation type="submission" date="2021-02" db="EMBL/GenBank/DDBJ databases">
        <title>Niveibacterium changnyeongensis HC41.</title>
        <authorList>
            <person name="Kang M."/>
        </authorList>
    </citation>
    <scope>NUCLEOTIDE SEQUENCE [LARGE SCALE GENOMIC DNA]</scope>
    <source>
        <strain evidence="1 2">HC41</strain>
    </source>
</reference>
<sequence>MSAIAAFVAVRTLRTFGGFELQASIRTDKALMLARDAVIAYAAWEDSSPGSLLCPDFDNSGVADLNCSSRAVGRLPWKTLGVEMPLDGSGECLWYAISPNARNNIAPASRGSGGTMPAMNPSYLGDLTLRDSTTGMSQPVVAVIIAPGRPLSGQSRTATPSGCNGGSANAFLESRGGIDNAAGGPGFITGTPDTAFNDRVIAITSEKLFAAAKARVLIALAGRDAPATHGLRGLYASGVDAASLLADDGTGRLKLNFLDTTVLAVFSPPASVSPKADGDCSRYDTAGNYTAEWLCFNRWLDYTQYSPIAPDSARLSLPGWQAEFSIANPPRLVRAPTP</sequence>
<dbReference type="Proteomes" id="UP000663570">
    <property type="component" value="Chromosome"/>
</dbReference>
<evidence type="ECO:0000313" key="2">
    <source>
        <dbReference type="Proteomes" id="UP000663570"/>
    </source>
</evidence>